<reference evidence="1" key="1">
    <citation type="submission" date="2023-06" db="EMBL/GenBank/DDBJ databases">
        <title>Reference genome for the Northern bat (Eptesicus nilssonii), a most northern bat species.</title>
        <authorList>
            <person name="Laine V.N."/>
            <person name="Pulliainen A.T."/>
            <person name="Lilley T.M."/>
        </authorList>
    </citation>
    <scope>NUCLEOTIDE SEQUENCE</scope>
    <source>
        <strain evidence="1">BLF_Eptnil</strain>
        <tissue evidence="1">Kidney</tissue>
    </source>
</reference>
<dbReference type="PANTHER" id="PTHR47028:SF1">
    <property type="entry name" value="RECEPTOR-TYPE TYROSINE-PROTEIN PHOSPHATASE O"/>
    <property type="match status" value="1"/>
</dbReference>
<dbReference type="GO" id="GO:0090090">
    <property type="term" value="P:negative regulation of canonical Wnt signaling pathway"/>
    <property type="evidence" value="ECO:0007669"/>
    <property type="project" value="TreeGrafter"/>
</dbReference>
<name>A0AA40I1L0_CNENI</name>
<dbReference type="AlphaFoldDB" id="A0AA40I1L0"/>
<dbReference type="GO" id="GO:0098982">
    <property type="term" value="C:GABA-ergic synapse"/>
    <property type="evidence" value="ECO:0007669"/>
    <property type="project" value="TreeGrafter"/>
</dbReference>
<dbReference type="Proteomes" id="UP001177744">
    <property type="component" value="Unassembled WGS sequence"/>
</dbReference>
<dbReference type="GO" id="GO:0007411">
    <property type="term" value="P:axon guidance"/>
    <property type="evidence" value="ECO:0007669"/>
    <property type="project" value="TreeGrafter"/>
</dbReference>
<dbReference type="GO" id="GO:0004725">
    <property type="term" value="F:protein tyrosine phosphatase activity"/>
    <property type="evidence" value="ECO:0007669"/>
    <property type="project" value="InterPro"/>
</dbReference>
<accession>A0AA40I1L0</accession>
<dbReference type="InterPro" id="IPR042996">
    <property type="entry name" value="PTPRO"/>
</dbReference>
<comment type="caution">
    <text evidence="1">The sequence shown here is derived from an EMBL/GenBank/DDBJ whole genome shotgun (WGS) entry which is preliminary data.</text>
</comment>
<evidence type="ECO:0000313" key="1">
    <source>
        <dbReference type="EMBL" id="KAK1341347.1"/>
    </source>
</evidence>
<organism evidence="1 2">
    <name type="scientific">Cnephaeus nilssonii</name>
    <name type="common">Northern bat</name>
    <name type="synonym">Eptesicus nilssonii</name>
    <dbReference type="NCBI Taxonomy" id="3371016"/>
    <lineage>
        <taxon>Eukaryota</taxon>
        <taxon>Metazoa</taxon>
        <taxon>Chordata</taxon>
        <taxon>Craniata</taxon>
        <taxon>Vertebrata</taxon>
        <taxon>Euteleostomi</taxon>
        <taxon>Mammalia</taxon>
        <taxon>Eutheria</taxon>
        <taxon>Laurasiatheria</taxon>
        <taxon>Chiroptera</taxon>
        <taxon>Yangochiroptera</taxon>
        <taxon>Vespertilionidae</taxon>
        <taxon>Cnephaeus</taxon>
    </lineage>
</organism>
<evidence type="ECO:0000313" key="2">
    <source>
        <dbReference type="Proteomes" id="UP001177744"/>
    </source>
</evidence>
<protein>
    <submittedName>
        <fullName evidence="1">Uncharacterized protein</fullName>
    </submittedName>
</protein>
<gene>
    <name evidence="1" type="ORF">QTO34_017752</name>
</gene>
<keyword evidence="2" id="KW-1185">Reference proteome</keyword>
<proteinExistence type="predicted"/>
<dbReference type="PANTHER" id="PTHR47028">
    <property type="entry name" value="RECEPTOR-TYPE TYROSINE-PROTEIN PHOSPHATASE O"/>
    <property type="match status" value="1"/>
</dbReference>
<dbReference type="GO" id="GO:0098978">
    <property type="term" value="C:glutamatergic synapse"/>
    <property type="evidence" value="ECO:0007669"/>
    <property type="project" value="TreeGrafter"/>
</dbReference>
<dbReference type="GO" id="GO:0003093">
    <property type="term" value="P:regulation of glomerular filtration"/>
    <property type="evidence" value="ECO:0007669"/>
    <property type="project" value="TreeGrafter"/>
</dbReference>
<dbReference type="EMBL" id="JAULJE010000007">
    <property type="protein sequence ID" value="KAK1341347.1"/>
    <property type="molecule type" value="Genomic_DNA"/>
</dbReference>
<sequence length="101" mass="10872">MTSIYKPLVTRNVMTAILSLPPGDIYNLSVTACTERGSNTSMLRLVKLVWEPLRDVRLTAQAHLSHQSDILSAVAEAGEAPATTTTLTSCEPAFWMSGAPP</sequence>
<dbReference type="GO" id="GO:0072112">
    <property type="term" value="P:podocyte differentiation"/>
    <property type="evidence" value="ECO:0007669"/>
    <property type="project" value="TreeGrafter"/>
</dbReference>
<dbReference type="GO" id="GO:0017147">
    <property type="term" value="F:Wnt-protein binding"/>
    <property type="evidence" value="ECO:0007669"/>
    <property type="project" value="TreeGrafter"/>
</dbReference>
<feature type="non-terminal residue" evidence="1">
    <location>
        <position position="101"/>
    </location>
</feature>
<dbReference type="GO" id="GO:0005886">
    <property type="term" value="C:plasma membrane"/>
    <property type="evidence" value="ECO:0007669"/>
    <property type="project" value="TreeGrafter"/>
</dbReference>
<dbReference type="GO" id="GO:0045296">
    <property type="term" value="F:cadherin binding"/>
    <property type="evidence" value="ECO:0007669"/>
    <property type="project" value="TreeGrafter"/>
</dbReference>